<evidence type="ECO:0000256" key="11">
    <source>
        <dbReference type="ARBA" id="ARBA00023136"/>
    </source>
</evidence>
<evidence type="ECO:0000256" key="13">
    <source>
        <dbReference type="SAM" id="MobiDB-lite"/>
    </source>
</evidence>
<dbReference type="PANTHER" id="PTHR11537:SF254">
    <property type="entry name" value="POTASSIUM VOLTAGE-GATED CHANNEL PROTEIN SHAB"/>
    <property type="match status" value="1"/>
</dbReference>
<evidence type="ECO:0000313" key="16">
    <source>
        <dbReference type="EMBL" id="VAV96196.1"/>
    </source>
</evidence>
<dbReference type="Pfam" id="PF00520">
    <property type="entry name" value="Ion_trans"/>
    <property type="match status" value="1"/>
</dbReference>
<dbReference type="GO" id="GO:0008076">
    <property type="term" value="C:voltage-gated potassium channel complex"/>
    <property type="evidence" value="ECO:0007669"/>
    <property type="project" value="InterPro"/>
</dbReference>
<keyword evidence="11 14" id="KW-0472">Membrane</keyword>
<organism evidence="16">
    <name type="scientific">hydrothermal vent metagenome</name>
    <dbReference type="NCBI Taxonomy" id="652676"/>
    <lineage>
        <taxon>unclassified sequences</taxon>
        <taxon>metagenomes</taxon>
        <taxon>ecological metagenomes</taxon>
    </lineage>
</organism>
<dbReference type="GO" id="GO:0000166">
    <property type="term" value="F:nucleotide binding"/>
    <property type="evidence" value="ECO:0007669"/>
    <property type="project" value="UniProtKB-KW"/>
</dbReference>
<feature type="transmembrane region" description="Helical" evidence="14">
    <location>
        <begin position="211"/>
        <end position="233"/>
    </location>
</feature>
<evidence type="ECO:0000256" key="14">
    <source>
        <dbReference type="SAM" id="Phobius"/>
    </source>
</evidence>
<evidence type="ECO:0000256" key="5">
    <source>
        <dbReference type="ARBA" id="ARBA00022692"/>
    </source>
</evidence>
<proteinExistence type="predicted"/>
<feature type="transmembrane region" description="Helical" evidence="14">
    <location>
        <begin position="273"/>
        <end position="294"/>
    </location>
</feature>
<dbReference type="GO" id="GO:0001508">
    <property type="term" value="P:action potential"/>
    <property type="evidence" value="ECO:0007669"/>
    <property type="project" value="TreeGrafter"/>
</dbReference>
<keyword evidence="6" id="KW-0547">Nucleotide-binding</keyword>
<dbReference type="SUPFAM" id="SSF51206">
    <property type="entry name" value="cAMP-binding domain-like"/>
    <property type="match status" value="1"/>
</dbReference>
<reference evidence="16" key="1">
    <citation type="submission" date="2018-06" db="EMBL/GenBank/DDBJ databases">
        <authorList>
            <person name="Zhirakovskaya E."/>
        </authorList>
    </citation>
    <scope>NUCLEOTIDE SEQUENCE</scope>
</reference>
<evidence type="ECO:0000256" key="1">
    <source>
        <dbReference type="ARBA" id="ARBA00004651"/>
    </source>
</evidence>
<evidence type="ECO:0000256" key="2">
    <source>
        <dbReference type="ARBA" id="ARBA00022448"/>
    </source>
</evidence>
<keyword evidence="2" id="KW-0813">Transport</keyword>
<keyword evidence="3" id="KW-1003">Cell membrane</keyword>
<dbReference type="FunFam" id="1.10.287.70:FF:000181">
    <property type="entry name" value="Cyclic nucleotide-gated potassium channel mll3241"/>
    <property type="match status" value="1"/>
</dbReference>
<keyword evidence="8" id="KW-0630">Potassium</keyword>
<evidence type="ECO:0000256" key="6">
    <source>
        <dbReference type="ARBA" id="ARBA00022741"/>
    </source>
</evidence>
<name>A0A3B0S5T2_9ZZZZ</name>
<dbReference type="GO" id="GO:0005249">
    <property type="term" value="F:voltage-gated potassium channel activity"/>
    <property type="evidence" value="ECO:0007669"/>
    <property type="project" value="InterPro"/>
</dbReference>
<protein>
    <submittedName>
        <fullName evidence="16">Potassium voltage-gated channel subfamily KQT possible potassium channel, VIC family</fullName>
    </submittedName>
</protein>
<evidence type="ECO:0000256" key="12">
    <source>
        <dbReference type="ARBA" id="ARBA00023303"/>
    </source>
</evidence>
<comment type="subcellular location">
    <subcellularLocation>
        <location evidence="1">Cell membrane</location>
        <topology evidence="1">Multi-pass membrane protein</topology>
    </subcellularLocation>
</comment>
<feature type="transmembrane region" description="Helical" evidence="14">
    <location>
        <begin position="109"/>
        <end position="132"/>
    </location>
</feature>
<keyword evidence="12 16" id="KW-0407">Ion channel</keyword>
<dbReference type="InterPro" id="IPR014710">
    <property type="entry name" value="RmlC-like_jellyroll"/>
</dbReference>
<keyword evidence="4" id="KW-0633">Potassium transport</keyword>
<keyword evidence="10" id="KW-0406">Ion transport</keyword>
<dbReference type="Pfam" id="PF00027">
    <property type="entry name" value="cNMP_binding"/>
    <property type="match status" value="1"/>
</dbReference>
<evidence type="ECO:0000256" key="3">
    <source>
        <dbReference type="ARBA" id="ARBA00022475"/>
    </source>
</evidence>
<evidence type="ECO:0000256" key="9">
    <source>
        <dbReference type="ARBA" id="ARBA00022989"/>
    </source>
</evidence>
<feature type="transmembrane region" description="Helical" evidence="14">
    <location>
        <begin position="152"/>
        <end position="175"/>
    </location>
</feature>
<dbReference type="InterPro" id="IPR005821">
    <property type="entry name" value="Ion_trans_dom"/>
</dbReference>
<dbReference type="Gene3D" id="1.10.287.70">
    <property type="match status" value="1"/>
</dbReference>
<evidence type="ECO:0000259" key="15">
    <source>
        <dbReference type="PROSITE" id="PS50042"/>
    </source>
</evidence>
<evidence type="ECO:0000256" key="10">
    <source>
        <dbReference type="ARBA" id="ARBA00023065"/>
    </source>
</evidence>
<dbReference type="SMART" id="SM00100">
    <property type="entry name" value="cNMP"/>
    <property type="match status" value="1"/>
</dbReference>
<dbReference type="Gene3D" id="2.60.120.10">
    <property type="entry name" value="Jelly Rolls"/>
    <property type="match status" value="1"/>
</dbReference>
<dbReference type="AlphaFoldDB" id="A0A3B0S5T2"/>
<evidence type="ECO:0000256" key="8">
    <source>
        <dbReference type="ARBA" id="ARBA00022958"/>
    </source>
</evidence>
<feature type="domain" description="Cyclic nucleotide-binding" evidence="15">
    <location>
        <begin position="318"/>
        <end position="435"/>
    </location>
</feature>
<dbReference type="InterPro" id="IPR028325">
    <property type="entry name" value="VG_K_chnl"/>
</dbReference>
<dbReference type="SUPFAM" id="SSF81324">
    <property type="entry name" value="Voltage-gated potassium channels"/>
    <property type="match status" value="1"/>
</dbReference>
<keyword evidence="5 14" id="KW-0812">Transmembrane</keyword>
<dbReference type="PRINTS" id="PR00169">
    <property type="entry name" value="KCHANNEL"/>
</dbReference>
<evidence type="ECO:0000256" key="4">
    <source>
        <dbReference type="ARBA" id="ARBA00022538"/>
    </source>
</evidence>
<dbReference type="EMBL" id="UOEH01000190">
    <property type="protein sequence ID" value="VAV96196.1"/>
    <property type="molecule type" value="Genomic_DNA"/>
</dbReference>
<dbReference type="InterPro" id="IPR000595">
    <property type="entry name" value="cNMP-bd_dom"/>
</dbReference>
<evidence type="ECO:0000256" key="7">
    <source>
        <dbReference type="ARBA" id="ARBA00022826"/>
    </source>
</evidence>
<feature type="transmembrane region" description="Helical" evidence="14">
    <location>
        <begin position="79"/>
        <end position="97"/>
    </location>
</feature>
<accession>A0A3B0S5T2</accession>
<dbReference type="PROSITE" id="PS50042">
    <property type="entry name" value="CNMP_BINDING_3"/>
    <property type="match status" value="1"/>
</dbReference>
<gene>
    <name evidence="16" type="ORF">MNBD_ALPHA05-1265</name>
</gene>
<keyword evidence="9 14" id="KW-1133">Transmembrane helix</keyword>
<sequence>MEINAAFLRVEKTVAYFLRVALRRLIAPSRWENHRLTDHGEPSNAQSLRHPQGAPGRGLKARLYKVLEAGHSHDWQSRLFESAMAVLIILNVIAFSLETVPAIHDRHMVFFRLFDIISIAIFSLEYAARLWVCTEHPPFRGLSPLRARLKFARGPLMIVDLLVIAPFYLGFLFAIDLRVLRILRLLRFFKLARFSPAFNTMLRVLVRERSALLGVLIVLLGMVIISASMLYLAEGSRPGSNFSTVPEAMWWAIVTLTTVGYGDVTPETPLGKMLAGVVMVSGLGFFALPIGIIASGFMEEFRRQDFIVTWGMAARSKVFALLKPEEITEVLKVLKARMAPPGSVITVGGEKPGALFMIGSGEVEIVDPDRPELAPVRLDEGEHWGAKSLLTGVQAETAMAITTCDLTVLDQEDFRTLSRTRPQLHRRLQLSLAEVPDPFADAATIEPADPPED</sequence>
<feature type="region of interest" description="Disordered" evidence="13">
    <location>
        <begin position="37"/>
        <end position="56"/>
    </location>
</feature>
<dbReference type="PANTHER" id="PTHR11537">
    <property type="entry name" value="VOLTAGE-GATED POTASSIUM CHANNEL"/>
    <property type="match status" value="1"/>
</dbReference>
<keyword evidence="7" id="KW-0631">Potassium channel</keyword>
<dbReference type="InterPro" id="IPR018490">
    <property type="entry name" value="cNMP-bd_dom_sf"/>
</dbReference>
<dbReference type="CDD" id="cd00038">
    <property type="entry name" value="CAP_ED"/>
    <property type="match status" value="1"/>
</dbReference>